<gene>
    <name evidence="1" type="ORF">S03H2_23774</name>
</gene>
<dbReference type="EMBL" id="BARU01013047">
    <property type="protein sequence ID" value="GAH32641.1"/>
    <property type="molecule type" value="Genomic_DNA"/>
</dbReference>
<organism evidence="1">
    <name type="scientific">marine sediment metagenome</name>
    <dbReference type="NCBI Taxonomy" id="412755"/>
    <lineage>
        <taxon>unclassified sequences</taxon>
        <taxon>metagenomes</taxon>
        <taxon>ecological metagenomes</taxon>
    </lineage>
</organism>
<accession>X1EH43</accession>
<evidence type="ECO:0008006" key="2">
    <source>
        <dbReference type="Google" id="ProtNLM"/>
    </source>
</evidence>
<reference evidence="1" key="1">
    <citation type="journal article" date="2014" name="Front. Microbiol.">
        <title>High frequency of phylogenetically diverse reductive dehalogenase-homologous genes in deep subseafloor sedimentary metagenomes.</title>
        <authorList>
            <person name="Kawai M."/>
            <person name="Futagami T."/>
            <person name="Toyoda A."/>
            <person name="Takaki Y."/>
            <person name="Nishi S."/>
            <person name="Hori S."/>
            <person name="Arai W."/>
            <person name="Tsubouchi T."/>
            <person name="Morono Y."/>
            <person name="Uchiyama I."/>
            <person name="Ito T."/>
            <person name="Fujiyama A."/>
            <person name="Inagaki F."/>
            <person name="Takami H."/>
        </authorList>
    </citation>
    <scope>NUCLEOTIDE SEQUENCE</scope>
    <source>
        <strain evidence="1">Expedition CK06-06</strain>
    </source>
</reference>
<dbReference type="InterPro" id="IPR010921">
    <property type="entry name" value="Trp_repressor/repl_initiator"/>
</dbReference>
<dbReference type="AlphaFoldDB" id="X1EH43"/>
<comment type="caution">
    <text evidence="1">The sequence shown here is derived from an EMBL/GenBank/DDBJ whole genome shotgun (WGS) entry which is preliminary data.</text>
</comment>
<sequence>PMYRGIVAKVIVPEVVVVCCAEILGIAIDKLKARSGNGVMRGIVADMLYQYSGITQRAIGELLGGIEYTAVNMLRCRLQKKINDPEINARYVRVERRLQRLCEL</sequence>
<dbReference type="SUPFAM" id="SSF48295">
    <property type="entry name" value="TrpR-like"/>
    <property type="match status" value="1"/>
</dbReference>
<evidence type="ECO:0000313" key="1">
    <source>
        <dbReference type="EMBL" id="GAH32641.1"/>
    </source>
</evidence>
<name>X1EH43_9ZZZZ</name>
<proteinExistence type="predicted"/>
<protein>
    <recommendedName>
        <fullName evidence="2">Chromosomal replication initiator DnaA C-terminal domain-containing protein</fullName>
    </recommendedName>
</protein>
<dbReference type="GO" id="GO:0043565">
    <property type="term" value="F:sequence-specific DNA binding"/>
    <property type="evidence" value="ECO:0007669"/>
    <property type="project" value="InterPro"/>
</dbReference>
<feature type="non-terminal residue" evidence="1">
    <location>
        <position position="1"/>
    </location>
</feature>